<dbReference type="AlphaFoldDB" id="A0A7S2KAT8"/>
<proteinExistence type="predicted"/>
<feature type="compositionally biased region" description="Acidic residues" evidence="1">
    <location>
        <begin position="257"/>
        <end position="282"/>
    </location>
</feature>
<organism evidence="2">
    <name type="scientific">Leptocylindrus danicus</name>
    <dbReference type="NCBI Taxonomy" id="163516"/>
    <lineage>
        <taxon>Eukaryota</taxon>
        <taxon>Sar</taxon>
        <taxon>Stramenopiles</taxon>
        <taxon>Ochrophyta</taxon>
        <taxon>Bacillariophyta</taxon>
        <taxon>Coscinodiscophyceae</taxon>
        <taxon>Chaetocerotophycidae</taxon>
        <taxon>Leptocylindrales</taxon>
        <taxon>Leptocylindraceae</taxon>
        <taxon>Leptocylindrus</taxon>
    </lineage>
</organism>
<evidence type="ECO:0000313" key="2">
    <source>
        <dbReference type="EMBL" id="CAD9569401.1"/>
    </source>
</evidence>
<feature type="region of interest" description="Disordered" evidence="1">
    <location>
        <begin position="573"/>
        <end position="600"/>
    </location>
</feature>
<reference evidence="2" key="1">
    <citation type="submission" date="2021-01" db="EMBL/GenBank/DDBJ databases">
        <authorList>
            <person name="Corre E."/>
            <person name="Pelletier E."/>
            <person name="Niang G."/>
            <person name="Scheremetjew M."/>
            <person name="Finn R."/>
            <person name="Kale V."/>
            <person name="Holt S."/>
            <person name="Cochrane G."/>
            <person name="Meng A."/>
            <person name="Brown T."/>
            <person name="Cohen L."/>
        </authorList>
    </citation>
    <scope>NUCLEOTIDE SEQUENCE</scope>
    <source>
        <strain evidence="2">B650</strain>
    </source>
</reference>
<accession>A0A7S2KAT8</accession>
<dbReference type="EMBL" id="HBGY01010862">
    <property type="protein sequence ID" value="CAD9569401.1"/>
    <property type="molecule type" value="Transcribed_RNA"/>
</dbReference>
<protein>
    <submittedName>
        <fullName evidence="2">Uncharacterized protein</fullName>
    </submittedName>
</protein>
<sequence>MTGMRKLLKYGRPNITKYMRLQKQSGIFPKRFDQECYDILTKMPPMVDPPKPFYNSLKEFDIKLPTDKYVRAYMRRHALKRDADHERTMVDLLGEYTANTLKRGERFNKALGPAYDFALRQVQMLTEHPDMTEDESVDKVEALLAEENKKERFEAKKRRMEILRKSKEVGEDGSRPAAFFGNEQTALKMAEFGDYLQRVPYYRWTVGAATALDHWIAIEILSLSEKTWQDILQGEAFSQASDVIAVRSALFPETLEAPDDLNEAGSIDDVDEERPGSEEEDHDAAIDELLASLGRSGDDMWKDEDEKTLKDDGYEVDEDEILQAKLKVMEEEIMIWQKKNLHTPFKHWADDDKNEFDTWLVDYGSTLSSQPGTKLDISKLRKKVLYDIRIPKDDAEELWNGLADETEAEIILNQLRENFAKNPPMPREGEDDEERLQREEFTTFMQLPFEDQLVQLREIGSLRPMYDESVSDEDRTKFYDDNEEVLLEDVVETNVVPDREGEITDNHLGLPVKGVRYKLQKLMHGQYGSEESGSAQVIAQERALYQAWGEYKRMKANHEEYLFREGKLGLEYENPEDAHKPSKPPKKEEGYFRSKPWKKE</sequence>
<feature type="region of interest" description="Disordered" evidence="1">
    <location>
        <begin position="257"/>
        <end position="283"/>
    </location>
</feature>
<name>A0A7S2KAT8_9STRA</name>
<evidence type="ECO:0000256" key="1">
    <source>
        <dbReference type="SAM" id="MobiDB-lite"/>
    </source>
</evidence>
<gene>
    <name evidence="2" type="ORF">LDAN0321_LOCUS6862</name>
</gene>